<dbReference type="Pfam" id="PF14386">
    <property type="entry name" value="DUF4417"/>
    <property type="match status" value="1"/>
</dbReference>
<dbReference type="EMBL" id="QWKH01000002">
    <property type="protein sequence ID" value="NBI33533.1"/>
    <property type="molecule type" value="Genomic_DNA"/>
</dbReference>
<evidence type="ECO:0000313" key="1">
    <source>
        <dbReference type="EMBL" id="NBI33533.1"/>
    </source>
</evidence>
<comment type="caution">
    <text evidence="1">The sequence shown here is derived from an EMBL/GenBank/DDBJ whole genome shotgun (WGS) entry which is preliminary data.</text>
</comment>
<sequence>MEKHDYEASWRGRLHQTRERPIRRRNVVDDGFFSWMANGARFTGTWEMPAIEACSSTKIPLGAVPFSQLKKRLPGDCIVFFENDPLFADALLGADKFLASLREAGCCATPDCSVYRDMPFAIQPANIYLSRLWGSYVQSQGIASLIPTCRWGDERTYEPYLTDEPVAFVGLPKKSMYWVGTYGLCQNRENRRHLEAGLAAMIEYLQPRTILVYGSMPHSVFDPHLHKCSFVLYPDWVTRCHSGIRREASRGLDAVLTQGAEETNRG</sequence>
<gene>
    <name evidence="1" type="ORF">D1639_00465</name>
</gene>
<dbReference type="AlphaFoldDB" id="A0A7C9K990"/>
<dbReference type="InterPro" id="IPR025530">
    <property type="entry name" value="DUF4417"/>
</dbReference>
<protein>
    <submittedName>
        <fullName evidence="1">DUF4417 domain-containing protein</fullName>
    </submittedName>
</protein>
<name>A0A7C9K990_9BACT</name>
<proteinExistence type="predicted"/>
<reference evidence="1" key="1">
    <citation type="submission" date="2018-08" db="EMBL/GenBank/DDBJ databases">
        <title>Murine metabolic-syndrome-specific gut microbial biobank.</title>
        <authorList>
            <person name="Liu C."/>
        </authorList>
    </citation>
    <scope>NUCLEOTIDE SEQUENCE [LARGE SCALE GENOMIC DNA]</scope>
    <source>
        <strain evidence="1">Z82</strain>
    </source>
</reference>
<accession>A0A7C9K990</accession>
<organism evidence="1">
    <name type="scientific">Muribaculaceae bacterium Z82</name>
    <dbReference type="NCBI Taxonomy" id="2304548"/>
    <lineage>
        <taxon>Bacteria</taxon>
        <taxon>Pseudomonadati</taxon>
        <taxon>Bacteroidota</taxon>
        <taxon>Bacteroidia</taxon>
        <taxon>Bacteroidales</taxon>
        <taxon>Muribaculaceae</taxon>
    </lineage>
</organism>